<dbReference type="Pfam" id="PF03781">
    <property type="entry name" value="FGE-sulfatase"/>
    <property type="match status" value="1"/>
</dbReference>
<name>A0A450SKZ0_9GAMM</name>
<organism evidence="4">
    <name type="scientific">Candidatus Kentrum sp. FM</name>
    <dbReference type="NCBI Taxonomy" id="2126340"/>
    <lineage>
        <taxon>Bacteria</taxon>
        <taxon>Pseudomonadati</taxon>
        <taxon>Pseudomonadota</taxon>
        <taxon>Gammaproteobacteria</taxon>
        <taxon>Candidatus Kentrum</taxon>
    </lineage>
</organism>
<feature type="transmembrane region" description="Helical" evidence="1">
    <location>
        <begin position="12"/>
        <end position="37"/>
    </location>
</feature>
<dbReference type="InterPro" id="IPR042095">
    <property type="entry name" value="SUMF_sf"/>
</dbReference>
<dbReference type="Gene3D" id="3.90.1580.10">
    <property type="entry name" value="paralog of FGE (formylglycine-generating enzyme)"/>
    <property type="match status" value="1"/>
</dbReference>
<feature type="domain" description="Sulfatase-modifying factor enzyme-like" evidence="2">
    <location>
        <begin position="334"/>
        <end position="582"/>
    </location>
</feature>
<dbReference type="InterPro" id="IPR051043">
    <property type="entry name" value="Sulfatase_Mod_Factor_Kinase"/>
</dbReference>
<gene>
    <name evidence="3" type="ORF">BECKFM1743A_GA0114220_101132</name>
    <name evidence="5" type="ORF">BECKFM1743B_GA0114221_102231</name>
    <name evidence="4" type="ORF">BECKFM1743C_GA0114222_101362</name>
</gene>
<dbReference type="AlphaFoldDB" id="A0A450SKZ0"/>
<evidence type="ECO:0000259" key="2">
    <source>
        <dbReference type="Pfam" id="PF03781"/>
    </source>
</evidence>
<protein>
    <submittedName>
        <fullName evidence="4">Formylglycine-generating enzyme, required for sulfatase activity, contains SUMF1/FGE domain</fullName>
    </submittedName>
</protein>
<accession>A0A450SKZ0</accession>
<dbReference type="EMBL" id="CAADFA010000136">
    <property type="protein sequence ID" value="VFJ54242.1"/>
    <property type="molecule type" value="Genomic_DNA"/>
</dbReference>
<keyword evidence="1" id="KW-1133">Transmembrane helix</keyword>
<reference evidence="4" key="1">
    <citation type="submission" date="2019-02" db="EMBL/GenBank/DDBJ databases">
        <authorList>
            <person name="Gruber-Vodicka R. H."/>
            <person name="Seah K. B. B."/>
        </authorList>
    </citation>
    <scope>NUCLEOTIDE SEQUENCE</scope>
    <source>
        <strain evidence="3">BECK_BZ163</strain>
        <strain evidence="5">BECK_BZ164</strain>
        <strain evidence="4">BECK_BZ165</strain>
    </source>
</reference>
<dbReference type="GO" id="GO:0120147">
    <property type="term" value="F:formylglycine-generating oxidase activity"/>
    <property type="evidence" value="ECO:0007669"/>
    <property type="project" value="TreeGrafter"/>
</dbReference>
<sequence>MNTEPPHVAYRTPFVIGLITGVVLTLTFLSAFLLIAWPGLAALSTRQASHDSVAPPPSIPEIFFPSAPSDPDSLAGAIAYRSSEKSSFGNTIVAPVVPQPKNEGKIIPGSHSIPTAIRQGQSYPGSPAGAIGYGPGGEPSDHNAIITLPPTIEKNTIIDPNPILLAIWQGKPEQAQRHLDGQQAQGHTLLENDRILLSGLFSAMAAQKAGDWKPATARYRKVRRKIESGARTIKNHVDLLFWLNFAMLRTTEGDHKNAVENLRLSRPKRVPDITAFEQDFYRRTAAMVKALVSEPSNGEIFDNQSAIKTKATADRASSATARTSHKAGSLPVIPEMITVPAGRFLMGDRHGGGYKDELPVHEVVISNTVALGRYEVTNQEYVTFLNDLNPPGREVRLWIKTKAEEPSSHIARVANAYRVTTGYARHPVVNVSWLGAIAYVGWVTGKTGRRFRLPTEAEWEYATRAGTDSKYWWGNQVGKNNANCDGCDDRWGGKGTAPVGSFPANAFGLHDVHGNVWEWVRDCGDSGYPSAPTDSRARKGKACKSRIVRGGGWNFNPWYARSAARFRLLPTARQNAVGFRLAQDL</sequence>
<proteinExistence type="predicted"/>
<dbReference type="PANTHER" id="PTHR23150:SF35">
    <property type="entry name" value="BLL6746 PROTEIN"/>
    <property type="match status" value="1"/>
</dbReference>
<keyword evidence="1" id="KW-0812">Transmembrane</keyword>
<dbReference type="EMBL" id="CAADEZ010000113">
    <property type="protein sequence ID" value="VFJ53311.1"/>
    <property type="molecule type" value="Genomic_DNA"/>
</dbReference>
<dbReference type="PANTHER" id="PTHR23150">
    <property type="entry name" value="SULFATASE MODIFYING FACTOR 1, 2"/>
    <property type="match status" value="1"/>
</dbReference>
<evidence type="ECO:0000313" key="5">
    <source>
        <dbReference type="EMBL" id="VFK12101.1"/>
    </source>
</evidence>
<keyword evidence="1" id="KW-0472">Membrane</keyword>
<dbReference type="InterPro" id="IPR016187">
    <property type="entry name" value="CTDL_fold"/>
</dbReference>
<evidence type="ECO:0000313" key="3">
    <source>
        <dbReference type="EMBL" id="VFJ53311.1"/>
    </source>
</evidence>
<dbReference type="SUPFAM" id="SSF56436">
    <property type="entry name" value="C-type lectin-like"/>
    <property type="match status" value="1"/>
</dbReference>
<dbReference type="EMBL" id="CAADFL010000223">
    <property type="protein sequence ID" value="VFK12101.1"/>
    <property type="molecule type" value="Genomic_DNA"/>
</dbReference>
<dbReference type="InterPro" id="IPR005532">
    <property type="entry name" value="SUMF_dom"/>
</dbReference>
<evidence type="ECO:0000256" key="1">
    <source>
        <dbReference type="SAM" id="Phobius"/>
    </source>
</evidence>
<evidence type="ECO:0000313" key="4">
    <source>
        <dbReference type="EMBL" id="VFJ54242.1"/>
    </source>
</evidence>